<name>A0ABN3JEM0_9ACTN</name>
<dbReference type="EMBL" id="BAAASE010000019">
    <property type="protein sequence ID" value="GAA2427783.1"/>
    <property type="molecule type" value="Genomic_DNA"/>
</dbReference>
<dbReference type="Proteomes" id="UP001499986">
    <property type="component" value="Unassembled WGS sequence"/>
</dbReference>
<keyword evidence="3" id="KW-1185">Reference proteome</keyword>
<feature type="region of interest" description="Disordered" evidence="1">
    <location>
        <begin position="1"/>
        <end position="31"/>
    </location>
</feature>
<evidence type="ECO:0000256" key="1">
    <source>
        <dbReference type="SAM" id="MobiDB-lite"/>
    </source>
</evidence>
<dbReference type="RefSeq" id="WP_346139652.1">
    <property type="nucleotide sequence ID" value="NZ_BAAASE010000019.1"/>
</dbReference>
<accession>A0ABN3JEM0</accession>
<feature type="compositionally biased region" description="Gly residues" evidence="1">
    <location>
        <begin position="39"/>
        <end position="51"/>
    </location>
</feature>
<sequence length="76" mass="8369">MAKELLQFPGPTEKDVRGTESLPTQKGDDLQALEERGFGRGFGRGGVGHGVGELMEPVPRPSRLAHARWCRCRHTT</sequence>
<organism evidence="2 3">
    <name type="scientific">Streptomyces coeruleofuscus</name>
    <dbReference type="NCBI Taxonomy" id="66879"/>
    <lineage>
        <taxon>Bacteria</taxon>
        <taxon>Bacillati</taxon>
        <taxon>Actinomycetota</taxon>
        <taxon>Actinomycetes</taxon>
        <taxon>Kitasatosporales</taxon>
        <taxon>Streptomycetaceae</taxon>
        <taxon>Streptomyces</taxon>
    </lineage>
</organism>
<evidence type="ECO:0000313" key="3">
    <source>
        <dbReference type="Proteomes" id="UP001499986"/>
    </source>
</evidence>
<gene>
    <name evidence="2" type="ORF">GCM10010255_83040</name>
</gene>
<comment type="caution">
    <text evidence="2">The sequence shown here is derived from an EMBL/GenBank/DDBJ whole genome shotgun (WGS) entry which is preliminary data.</text>
</comment>
<evidence type="ECO:0000313" key="2">
    <source>
        <dbReference type="EMBL" id="GAA2427783.1"/>
    </source>
</evidence>
<protein>
    <submittedName>
        <fullName evidence="2">Uncharacterized protein</fullName>
    </submittedName>
</protein>
<feature type="region of interest" description="Disordered" evidence="1">
    <location>
        <begin position="38"/>
        <end position="57"/>
    </location>
</feature>
<reference evidence="2 3" key="1">
    <citation type="journal article" date="2019" name="Int. J. Syst. Evol. Microbiol.">
        <title>The Global Catalogue of Microorganisms (GCM) 10K type strain sequencing project: providing services to taxonomists for standard genome sequencing and annotation.</title>
        <authorList>
            <consortium name="The Broad Institute Genomics Platform"/>
            <consortium name="The Broad Institute Genome Sequencing Center for Infectious Disease"/>
            <person name="Wu L."/>
            <person name="Ma J."/>
        </authorList>
    </citation>
    <scope>NUCLEOTIDE SEQUENCE [LARGE SCALE GENOMIC DNA]</scope>
    <source>
        <strain evidence="2 3">JCM 4358</strain>
    </source>
</reference>
<proteinExistence type="predicted"/>